<keyword evidence="3" id="KW-0456">Lyase</keyword>
<evidence type="ECO:0000256" key="3">
    <source>
        <dbReference type="ARBA" id="ARBA00023239"/>
    </source>
</evidence>
<dbReference type="InterPro" id="IPR050251">
    <property type="entry name" value="HpcH-HpaI_aldolase"/>
</dbReference>
<dbReference type="RefSeq" id="XP_001546008.1">
    <property type="nucleotide sequence ID" value="XM_001545958.2"/>
</dbReference>
<organism evidence="5 6">
    <name type="scientific">Botryotinia fuckeliana (strain B05.10)</name>
    <name type="common">Noble rot fungus</name>
    <name type="synonym">Botrytis cinerea</name>
    <dbReference type="NCBI Taxonomy" id="332648"/>
    <lineage>
        <taxon>Eukaryota</taxon>
        <taxon>Fungi</taxon>
        <taxon>Dikarya</taxon>
        <taxon>Ascomycota</taxon>
        <taxon>Pezizomycotina</taxon>
        <taxon>Leotiomycetes</taxon>
        <taxon>Helotiales</taxon>
        <taxon>Sclerotiniaceae</taxon>
        <taxon>Botrytis</taxon>
    </lineage>
</organism>
<dbReference type="GO" id="GO:0005737">
    <property type="term" value="C:cytoplasm"/>
    <property type="evidence" value="ECO:0007669"/>
    <property type="project" value="TreeGrafter"/>
</dbReference>
<evidence type="ECO:0000313" key="6">
    <source>
        <dbReference type="Proteomes" id="UP000001798"/>
    </source>
</evidence>
<dbReference type="InterPro" id="IPR040442">
    <property type="entry name" value="Pyrv_kinase-like_dom_sf"/>
</dbReference>
<feature type="domain" description="HpcH/HpaI aldolase/citrate lyase" evidence="4">
    <location>
        <begin position="55"/>
        <end position="241"/>
    </location>
</feature>
<dbReference type="Pfam" id="PF03328">
    <property type="entry name" value="HpcH_HpaI"/>
    <property type="match status" value="1"/>
</dbReference>
<sequence length="306" mass="32979">MAPTRPQSQIIPIVENGNGPITDRYSESSLVIDNILTTKAFDGRLCKALGVRMVTNPLIVALARNAGFDCLFIDLEHSSLSLAEASAISYTATLTGIMPLVRLPWQCGSGYVQQVLDGGAMGVIFPHIVTREDAYAAVQQCKFPPWGKRSMWGQQPVLGMRQTPLPILVETCNAKGSSVLVMIEALSSLKNLESIAAVEGVDTLLVGCLDLSTDMGIPGNFDSEYFRSALIDVSQACRRHGKVMGLAGIYNNPSLQSWAINDLGVRFMLCQQDSNLIASAAKECVAAVVRVDGGHTHMEVVSPRQK</sequence>
<reference evidence="5 6" key="3">
    <citation type="journal article" date="2017" name="Mol. Plant Pathol.">
        <title>A gapless genome sequence of the fungus Botrytis cinerea.</title>
        <authorList>
            <person name="Van Kan J.A."/>
            <person name="Stassen J.H."/>
            <person name="Mosbach A."/>
            <person name="Van Der Lee T.A."/>
            <person name="Faino L."/>
            <person name="Farmer A.D."/>
            <person name="Papasotiriou D.G."/>
            <person name="Zhou S."/>
            <person name="Seidl M.F."/>
            <person name="Cottam E."/>
            <person name="Edel D."/>
            <person name="Hahn M."/>
            <person name="Schwartz D.C."/>
            <person name="Dietrich R.A."/>
            <person name="Widdison S."/>
            <person name="Scalliet G."/>
        </authorList>
    </citation>
    <scope>NUCLEOTIDE SEQUENCE [LARGE SCALE GENOMIC DNA]</scope>
    <source>
        <strain evidence="5 6">B05.10</strain>
    </source>
</reference>
<evidence type="ECO:0000259" key="4">
    <source>
        <dbReference type="Pfam" id="PF03328"/>
    </source>
</evidence>
<evidence type="ECO:0000256" key="1">
    <source>
        <dbReference type="ARBA" id="ARBA00005568"/>
    </source>
</evidence>
<proteinExistence type="inferred from homology"/>
<dbReference type="Gene3D" id="3.20.20.60">
    <property type="entry name" value="Phosphoenolpyruvate-binding domains"/>
    <property type="match status" value="1"/>
</dbReference>
<reference evidence="5 6" key="2">
    <citation type="journal article" date="2012" name="Eukaryot. Cell">
        <title>Genome update of Botrytis cinerea strains B05.10 and T4.</title>
        <authorList>
            <person name="Staats M."/>
            <person name="van Kan J.A."/>
        </authorList>
    </citation>
    <scope>NUCLEOTIDE SEQUENCE [LARGE SCALE GENOMIC DNA]</scope>
    <source>
        <strain evidence="5 6">B05.10</strain>
    </source>
</reference>
<dbReference type="OMA" id="EHVLINP"/>
<dbReference type="PANTHER" id="PTHR30502:SF0">
    <property type="entry name" value="PHOSPHOENOLPYRUVATE CARBOXYLASE FAMILY PROTEIN"/>
    <property type="match status" value="1"/>
</dbReference>
<gene>
    <name evidence="5" type="ORF">BCIN_01g11540</name>
</gene>
<dbReference type="InterPro" id="IPR005000">
    <property type="entry name" value="Aldolase/citrate-lyase_domain"/>
</dbReference>
<dbReference type="GO" id="GO:0016832">
    <property type="term" value="F:aldehyde-lyase activity"/>
    <property type="evidence" value="ECO:0007669"/>
    <property type="project" value="TreeGrafter"/>
</dbReference>
<dbReference type="PANTHER" id="PTHR30502">
    <property type="entry name" value="2-KETO-3-DEOXY-L-RHAMNONATE ALDOLASE"/>
    <property type="match status" value="1"/>
</dbReference>
<dbReference type="GeneID" id="5426473"/>
<dbReference type="KEGG" id="bfu:BCIN_01g11540"/>
<reference evidence="5 6" key="1">
    <citation type="journal article" date="2011" name="PLoS Genet.">
        <title>Genomic analysis of the necrotrophic fungal pathogens Sclerotinia sclerotiorum and Botrytis cinerea.</title>
        <authorList>
            <person name="Amselem J."/>
            <person name="Cuomo C.A."/>
            <person name="van Kan J.A."/>
            <person name="Viaud M."/>
            <person name="Benito E.P."/>
            <person name="Couloux A."/>
            <person name="Coutinho P.M."/>
            <person name="de Vries R.P."/>
            <person name="Dyer P.S."/>
            <person name="Fillinger S."/>
            <person name="Fournier E."/>
            <person name="Gout L."/>
            <person name="Hahn M."/>
            <person name="Kohn L."/>
            <person name="Lapalu N."/>
            <person name="Plummer K.M."/>
            <person name="Pradier J.M."/>
            <person name="Quevillon E."/>
            <person name="Sharon A."/>
            <person name="Simon A."/>
            <person name="ten Have A."/>
            <person name="Tudzynski B."/>
            <person name="Tudzynski P."/>
            <person name="Wincker P."/>
            <person name="Andrew M."/>
            <person name="Anthouard V."/>
            <person name="Beever R.E."/>
            <person name="Beffa R."/>
            <person name="Benoit I."/>
            <person name="Bouzid O."/>
            <person name="Brault B."/>
            <person name="Chen Z."/>
            <person name="Choquer M."/>
            <person name="Collemare J."/>
            <person name="Cotton P."/>
            <person name="Danchin E.G."/>
            <person name="Da Silva C."/>
            <person name="Gautier A."/>
            <person name="Giraud C."/>
            <person name="Giraud T."/>
            <person name="Gonzalez C."/>
            <person name="Grossetete S."/>
            <person name="Guldener U."/>
            <person name="Henrissat B."/>
            <person name="Howlett B.J."/>
            <person name="Kodira C."/>
            <person name="Kretschmer M."/>
            <person name="Lappartient A."/>
            <person name="Leroch M."/>
            <person name="Levis C."/>
            <person name="Mauceli E."/>
            <person name="Neuveglise C."/>
            <person name="Oeser B."/>
            <person name="Pearson M."/>
            <person name="Poulain J."/>
            <person name="Poussereau N."/>
            <person name="Quesneville H."/>
            <person name="Rascle C."/>
            <person name="Schumacher J."/>
            <person name="Segurens B."/>
            <person name="Sexton A."/>
            <person name="Silva E."/>
            <person name="Sirven C."/>
            <person name="Soanes D.M."/>
            <person name="Talbot N.J."/>
            <person name="Templeton M."/>
            <person name="Yandava C."/>
            <person name="Yarden O."/>
            <person name="Zeng Q."/>
            <person name="Rollins J.A."/>
            <person name="Lebrun M.H."/>
            <person name="Dickman M."/>
        </authorList>
    </citation>
    <scope>NUCLEOTIDE SEQUENCE [LARGE SCALE GENOMIC DNA]</scope>
    <source>
        <strain evidence="5 6">B05.10</strain>
    </source>
</reference>
<evidence type="ECO:0000313" key="5">
    <source>
        <dbReference type="EMBL" id="ATZ46585.1"/>
    </source>
</evidence>
<dbReference type="AlphaFoldDB" id="A0A384J7H3"/>
<keyword evidence="2" id="KW-0479">Metal-binding</keyword>
<dbReference type="EMBL" id="CP009805">
    <property type="protein sequence ID" value="ATZ46585.1"/>
    <property type="molecule type" value="Genomic_DNA"/>
</dbReference>
<dbReference type="VEuPathDB" id="FungiDB:Bcin01g11540"/>
<accession>A0A384J7H3</accession>
<dbReference type="SUPFAM" id="SSF51621">
    <property type="entry name" value="Phosphoenolpyruvate/pyruvate domain"/>
    <property type="match status" value="1"/>
</dbReference>
<protein>
    <recommendedName>
        <fullName evidence="4">HpcH/HpaI aldolase/citrate lyase domain-containing protein</fullName>
    </recommendedName>
</protein>
<dbReference type="Proteomes" id="UP000001798">
    <property type="component" value="Chromosome 1"/>
</dbReference>
<dbReference type="OrthoDB" id="1621678at2759"/>
<name>A0A384J7H3_BOTFB</name>
<dbReference type="InterPro" id="IPR015813">
    <property type="entry name" value="Pyrv/PenolPyrv_kinase-like_dom"/>
</dbReference>
<keyword evidence="6" id="KW-1185">Reference proteome</keyword>
<evidence type="ECO:0000256" key="2">
    <source>
        <dbReference type="ARBA" id="ARBA00022723"/>
    </source>
</evidence>
<comment type="similarity">
    <text evidence="1">Belongs to the HpcH/HpaI aldolase family.</text>
</comment>
<dbReference type="GO" id="GO:0046872">
    <property type="term" value="F:metal ion binding"/>
    <property type="evidence" value="ECO:0007669"/>
    <property type="project" value="UniProtKB-KW"/>
</dbReference>